<evidence type="ECO:0000313" key="1">
    <source>
        <dbReference type="EMBL" id="CAB1412311.1"/>
    </source>
</evidence>
<organism evidence="1 2">
    <name type="scientific">Pleuronectes platessa</name>
    <name type="common">European plaice</name>
    <dbReference type="NCBI Taxonomy" id="8262"/>
    <lineage>
        <taxon>Eukaryota</taxon>
        <taxon>Metazoa</taxon>
        <taxon>Chordata</taxon>
        <taxon>Craniata</taxon>
        <taxon>Vertebrata</taxon>
        <taxon>Euteleostomi</taxon>
        <taxon>Actinopterygii</taxon>
        <taxon>Neopterygii</taxon>
        <taxon>Teleostei</taxon>
        <taxon>Neoteleostei</taxon>
        <taxon>Acanthomorphata</taxon>
        <taxon>Carangaria</taxon>
        <taxon>Pleuronectiformes</taxon>
        <taxon>Pleuronectoidei</taxon>
        <taxon>Pleuronectidae</taxon>
        <taxon>Pleuronectes</taxon>
    </lineage>
</organism>
<name>A0A9N7TGI5_PLEPL</name>
<dbReference type="AlphaFoldDB" id="A0A9N7TGI5"/>
<keyword evidence="2" id="KW-1185">Reference proteome</keyword>
<dbReference type="Proteomes" id="UP001153269">
    <property type="component" value="Unassembled WGS sequence"/>
</dbReference>
<protein>
    <submittedName>
        <fullName evidence="1">Uncharacterized protein</fullName>
    </submittedName>
</protein>
<sequence length="157" mass="17015">MLQFPTCPVVVLSGALPCPITPLTHHLSPHLPSKHQPRHMFTPPCLPPLCQKTNPHICLALLRLRWESGMYNRNGSLEAEAAADSHSLCPVRREAAAHINSATQASPKNLQYISRHCISSSSSSSSSSSYSCSSNRGQVFAHSHAALHLHAARPALM</sequence>
<dbReference type="EMBL" id="CADEAL010000001">
    <property type="protein sequence ID" value="CAB1412311.1"/>
    <property type="molecule type" value="Genomic_DNA"/>
</dbReference>
<proteinExistence type="predicted"/>
<evidence type="ECO:0000313" key="2">
    <source>
        <dbReference type="Proteomes" id="UP001153269"/>
    </source>
</evidence>
<gene>
    <name evidence="1" type="ORF">PLEPLA_LOCUS2</name>
</gene>
<comment type="caution">
    <text evidence="1">The sequence shown here is derived from an EMBL/GenBank/DDBJ whole genome shotgun (WGS) entry which is preliminary data.</text>
</comment>
<accession>A0A9N7TGI5</accession>
<reference evidence="1" key="1">
    <citation type="submission" date="2020-03" db="EMBL/GenBank/DDBJ databases">
        <authorList>
            <person name="Weist P."/>
        </authorList>
    </citation>
    <scope>NUCLEOTIDE SEQUENCE</scope>
</reference>